<feature type="modified residue" description="4-aspartylphosphate" evidence="1">
    <location>
        <position position="62"/>
    </location>
</feature>
<proteinExistence type="predicted"/>
<dbReference type="Gene3D" id="3.40.50.2300">
    <property type="match status" value="1"/>
</dbReference>
<protein>
    <submittedName>
        <fullName evidence="3">Response regulator receiver domain-containing protein</fullName>
    </submittedName>
</protein>
<dbReference type="AlphaFoldDB" id="A0A1G6X0X1"/>
<sequence>MLTKNNIELILVDDDEILLMILERMFIKAAPNLTIRGFESGQNALSYLAKYPRKEDRFLLVDINLKDMTGWDFLSVIEETEDPSKIIMITSSVDSNNENMAKRHPNVINFFEKPITYSIVQEILQNIEEKVEKA</sequence>
<evidence type="ECO:0000259" key="2">
    <source>
        <dbReference type="PROSITE" id="PS50110"/>
    </source>
</evidence>
<dbReference type="SUPFAM" id="SSF52172">
    <property type="entry name" value="CheY-like"/>
    <property type="match status" value="1"/>
</dbReference>
<evidence type="ECO:0000313" key="4">
    <source>
        <dbReference type="Proteomes" id="UP000199060"/>
    </source>
</evidence>
<dbReference type="Pfam" id="PF00072">
    <property type="entry name" value="Response_reg"/>
    <property type="match status" value="1"/>
</dbReference>
<dbReference type="CDD" id="cd00156">
    <property type="entry name" value="REC"/>
    <property type="match status" value="1"/>
</dbReference>
<dbReference type="OrthoDB" id="827995at2"/>
<dbReference type="SMART" id="SM00448">
    <property type="entry name" value="REC"/>
    <property type="match status" value="1"/>
</dbReference>
<evidence type="ECO:0000256" key="1">
    <source>
        <dbReference type="PROSITE-ProRule" id="PRU00169"/>
    </source>
</evidence>
<dbReference type="InterPro" id="IPR052893">
    <property type="entry name" value="TCS_response_regulator"/>
</dbReference>
<dbReference type="RefSeq" id="WP_087941108.1">
    <property type="nucleotide sequence ID" value="NZ_FNAC01000049.1"/>
</dbReference>
<dbReference type="PANTHER" id="PTHR44520:SF2">
    <property type="entry name" value="RESPONSE REGULATOR RCP1"/>
    <property type="match status" value="1"/>
</dbReference>
<keyword evidence="1" id="KW-0597">Phosphoprotein</keyword>
<dbReference type="InterPro" id="IPR001789">
    <property type="entry name" value="Sig_transdc_resp-reg_receiver"/>
</dbReference>
<dbReference type="PANTHER" id="PTHR44520">
    <property type="entry name" value="RESPONSE REGULATOR RCP1-RELATED"/>
    <property type="match status" value="1"/>
</dbReference>
<gene>
    <name evidence="3" type="ORF">SAMN04488104_104917</name>
</gene>
<feature type="domain" description="Response regulatory" evidence="2">
    <location>
        <begin position="8"/>
        <end position="128"/>
    </location>
</feature>
<keyword evidence="4" id="KW-1185">Reference proteome</keyword>
<name>A0A1G6X0X1_9BACT</name>
<dbReference type="STRING" id="686796.SAMN04488104_104917"/>
<organism evidence="3 4">
    <name type="scientific">Algoriphagus faecimaris</name>
    <dbReference type="NCBI Taxonomy" id="686796"/>
    <lineage>
        <taxon>Bacteria</taxon>
        <taxon>Pseudomonadati</taxon>
        <taxon>Bacteroidota</taxon>
        <taxon>Cytophagia</taxon>
        <taxon>Cytophagales</taxon>
        <taxon>Cyclobacteriaceae</taxon>
        <taxon>Algoriphagus</taxon>
    </lineage>
</organism>
<dbReference type="GO" id="GO:0000160">
    <property type="term" value="P:phosphorelay signal transduction system"/>
    <property type="evidence" value="ECO:0007669"/>
    <property type="project" value="InterPro"/>
</dbReference>
<dbReference type="PROSITE" id="PS50110">
    <property type="entry name" value="RESPONSE_REGULATORY"/>
    <property type="match status" value="1"/>
</dbReference>
<accession>A0A1G6X0X1</accession>
<evidence type="ECO:0000313" key="3">
    <source>
        <dbReference type="EMBL" id="SDD70936.1"/>
    </source>
</evidence>
<reference evidence="4" key="1">
    <citation type="submission" date="2016-10" db="EMBL/GenBank/DDBJ databases">
        <authorList>
            <person name="Varghese N."/>
            <person name="Submissions S."/>
        </authorList>
    </citation>
    <scope>NUCLEOTIDE SEQUENCE [LARGE SCALE GENOMIC DNA]</scope>
    <source>
        <strain evidence="4">DSM 23095</strain>
    </source>
</reference>
<dbReference type="EMBL" id="FNAC01000049">
    <property type="protein sequence ID" value="SDD70936.1"/>
    <property type="molecule type" value="Genomic_DNA"/>
</dbReference>
<dbReference type="InterPro" id="IPR011006">
    <property type="entry name" value="CheY-like_superfamily"/>
</dbReference>
<dbReference type="Proteomes" id="UP000199060">
    <property type="component" value="Unassembled WGS sequence"/>
</dbReference>